<dbReference type="PANTHER" id="PTHR41317:SF1">
    <property type="entry name" value="PD-(D_E)XK NUCLEASE FAMILY TRANSPOSASE"/>
    <property type="match status" value="1"/>
</dbReference>
<sequence>MCSKDSTHILKAFVRDILGKEFKILTPRETYHIDSYKKAFEEDPELMRTEVDILAETEDGCHVTIEMQVQPHDYFIERALFYLGEAYRSSLGNQEIEDFIKSNNYSAVRPTYGINIVDFHLFDKYGPATRRFGILDLDSHELLRSTQGDDLIILCFFSLKNKNIDRSSAAYHWQHFFRTGEVVDDAPDYLKEAQKKSDYYSLNEDASST</sequence>
<dbReference type="EMBL" id="JAFREM010000039">
    <property type="protein sequence ID" value="MBO1308652.1"/>
    <property type="molecule type" value="Genomic_DNA"/>
</dbReference>
<keyword evidence="2" id="KW-1185">Reference proteome</keyword>
<organism evidence="1 2">
    <name type="scientific">Candidatus Enterococcus moelleringii</name>
    <dbReference type="NCBI Taxonomy" id="2815325"/>
    <lineage>
        <taxon>Bacteria</taxon>
        <taxon>Bacillati</taxon>
        <taxon>Bacillota</taxon>
        <taxon>Bacilli</taxon>
        <taxon>Lactobacillales</taxon>
        <taxon>Enterococcaceae</taxon>
        <taxon>Enterococcus</taxon>
    </lineage>
</organism>
<comment type="caution">
    <text evidence="1">The sequence shown here is derived from an EMBL/GenBank/DDBJ whole genome shotgun (WGS) entry which is preliminary data.</text>
</comment>
<reference evidence="1 2" key="1">
    <citation type="submission" date="2021-03" db="EMBL/GenBank/DDBJ databases">
        <title>Enterococcal diversity collection.</title>
        <authorList>
            <person name="Gilmore M.S."/>
            <person name="Schwartzman J."/>
            <person name="Van Tyne D."/>
            <person name="Martin M."/>
            <person name="Earl A.M."/>
            <person name="Manson A.L."/>
            <person name="Straub T."/>
            <person name="Salamzade R."/>
            <person name="Saavedra J."/>
            <person name="Lebreton F."/>
            <person name="Prichula J."/>
            <person name="Schaufler K."/>
            <person name="Gaca A."/>
            <person name="Sgardioli B."/>
            <person name="Wagenaar J."/>
            <person name="Strong T."/>
        </authorList>
    </citation>
    <scope>NUCLEOTIDE SEQUENCE [LARGE SCALE GENOMIC DNA]</scope>
    <source>
        <strain evidence="1 2">669A</strain>
    </source>
</reference>
<dbReference type="Pfam" id="PF12784">
    <property type="entry name" value="PDDEXK_2"/>
    <property type="match status" value="1"/>
</dbReference>
<dbReference type="InterPro" id="IPR010106">
    <property type="entry name" value="RpnA"/>
</dbReference>
<evidence type="ECO:0000313" key="2">
    <source>
        <dbReference type="Proteomes" id="UP000664601"/>
    </source>
</evidence>
<protein>
    <submittedName>
        <fullName evidence="1">Rpn family recombination-promoting nuclease/putative transposase</fullName>
    </submittedName>
</protein>
<evidence type="ECO:0000313" key="1">
    <source>
        <dbReference type="EMBL" id="MBO1308652.1"/>
    </source>
</evidence>
<proteinExistence type="predicted"/>
<name>A0ABS3LG81_9ENTE</name>
<accession>A0ABS3LG81</accession>
<dbReference type="PANTHER" id="PTHR41317">
    <property type="entry name" value="PD-(D_E)XK NUCLEASE FAMILY TRANSPOSASE"/>
    <property type="match status" value="1"/>
</dbReference>
<dbReference type="Proteomes" id="UP000664601">
    <property type="component" value="Unassembled WGS sequence"/>
</dbReference>
<gene>
    <name evidence="1" type="ORF">JZO70_20930</name>
</gene>
<dbReference type="NCBIfam" id="TIGR01784">
    <property type="entry name" value="T_den_put_tspse"/>
    <property type="match status" value="1"/>
</dbReference>
<feature type="non-terminal residue" evidence="1">
    <location>
        <position position="209"/>
    </location>
</feature>